<dbReference type="PANTHER" id="PTHR43776:SF7">
    <property type="entry name" value="D,D-DIPEPTIDE TRANSPORT ATP-BINDING PROTEIN DDPF-RELATED"/>
    <property type="match status" value="1"/>
</dbReference>
<evidence type="ECO:0000256" key="3">
    <source>
        <dbReference type="ARBA" id="ARBA00022741"/>
    </source>
</evidence>
<dbReference type="InterPro" id="IPR050319">
    <property type="entry name" value="ABC_transp_ATP-bind"/>
</dbReference>
<dbReference type="Gene3D" id="3.40.50.300">
    <property type="entry name" value="P-loop containing nucleotide triphosphate hydrolases"/>
    <property type="match status" value="1"/>
</dbReference>
<accession>A0AAU1M0R8</accession>
<reference evidence="6" key="1">
    <citation type="submission" date="2022-10" db="EMBL/GenBank/DDBJ databases">
        <title>The complete genomes of actinobacterial strains from the NBC collection.</title>
        <authorList>
            <person name="Joergensen T.S."/>
            <person name="Alvarez Arevalo M."/>
            <person name="Sterndorff E.B."/>
            <person name="Faurdal D."/>
            <person name="Vuksanovic O."/>
            <person name="Mourched A.-S."/>
            <person name="Charusanti P."/>
            <person name="Shaw S."/>
            <person name="Blin K."/>
            <person name="Weber T."/>
        </authorList>
    </citation>
    <scope>NUCLEOTIDE SEQUENCE</scope>
    <source>
        <strain evidence="6">NBC_00148</strain>
    </source>
</reference>
<dbReference type="PANTHER" id="PTHR43776">
    <property type="entry name" value="TRANSPORT ATP-BINDING PROTEIN"/>
    <property type="match status" value="1"/>
</dbReference>
<dbReference type="GO" id="GO:0015833">
    <property type="term" value="P:peptide transport"/>
    <property type="evidence" value="ECO:0007669"/>
    <property type="project" value="InterPro"/>
</dbReference>
<gene>
    <name evidence="6" type="ORF">OG222_29385</name>
</gene>
<protein>
    <submittedName>
        <fullName evidence="6">ATP-binding cassette domain-containing protein</fullName>
    </submittedName>
</protein>
<dbReference type="PROSITE" id="PS00211">
    <property type="entry name" value="ABC_TRANSPORTER_1"/>
    <property type="match status" value="1"/>
</dbReference>
<dbReference type="AlphaFoldDB" id="A0AAU1M0R8"/>
<dbReference type="Pfam" id="PF00005">
    <property type="entry name" value="ABC_tran"/>
    <property type="match status" value="1"/>
</dbReference>
<keyword evidence="2" id="KW-0813">Transport</keyword>
<proteinExistence type="inferred from homology"/>
<dbReference type="GO" id="GO:0016887">
    <property type="term" value="F:ATP hydrolysis activity"/>
    <property type="evidence" value="ECO:0007669"/>
    <property type="project" value="InterPro"/>
</dbReference>
<name>A0AAU1M0R8_9ACTN</name>
<evidence type="ECO:0000256" key="2">
    <source>
        <dbReference type="ARBA" id="ARBA00022448"/>
    </source>
</evidence>
<feature type="domain" description="ABC transporter" evidence="5">
    <location>
        <begin position="16"/>
        <end position="261"/>
    </location>
</feature>
<dbReference type="InterPro" id="IPR017871">
    <property type="entry name" value="ABC_transporter-like_CS"/>
</dbReference>
<dbReference type="EMBL" id="CP108169">
    <property type="protein sequence ID" value="WTQ76982.1"/>
    <property type="molecule type" value="Genomic_DNA"/>
</dbReference>
<dbReference type="InterPro" id="IPR003593">
    <property type="entry name" value="AAA+_ATPase"/>
</dbReference>
<dbReference type="Pfam" id="PF08352">
    <property type="entry name" value="oligo_HPY"/>
    <property type="match status" value="1"/>
</dbReference>
<evidence type="ECO:0000256" key="4">
    <source>
        <dbReference type="ARBA" id="ARBA00022840"/>
    </source>
</evidence>
<dbReference type="SMART" id="SM00382">
    <property type="entry name" value="AAA"/>
    <property type="match status" value="1"/>
</dbReference>
<evidence type="ECO:0000313" key="6">
    <source>
        <dbReference type="EMBL" id="WTQ76982.1"/>
    </source>
</evidence>
<keyword evidence="3" id="KW-0547">Nucleotide-binding</keyword>
<dbReference type="GO" id="GO:0005524">
    <property type="term" value="F:ATP binding"/>
    <property type="evidence" value="ECO:0007669"/>
    <property type="project" value="UniProtKB-KW"/>
</dbReference>
<keyword evidence="4 6" id="KW-0067">ATP-binding</keyword>
<organism evidence="6">
    <name type="scientific">Streptomyces sp. NBC_00148</name>
    <dbReference type="NCBI Taxonomy" id="2903626"/>
    <lineage>
        <taxon>Bacteria</taxon>
        <taxon>Bacillati</taxon>
        <taxon>Actinomycetota</taxon>
        <taxon>Actinomycetes</taxon>
        <taxon>Kitasatosporales</taxon>
        <taxon>Streptomycetaceae</taxon>
        <taxon>Streptomyces</taxon>
    </lineage>
</organism>
<dbReference type="InterPro" id="IPR013563">
    <property type="entry name" value="Oligopep_ABC_C"/>
</dbReference>
<dbReference type="InterPro" id="IPR003439">
    <property type="entry name" value="ABC_transporter-like_ATP-bd"/>
</dbReference>
<evidence type="ECO:0000256" key="1">
    <source>
        <dbReference type="ARBA" id="ARBA00005417"/>
    </source>
</evidence>
<dbReference type="CDD" id="cd03257">
    <property type="entry name" value="ABC_NikE_OppD_transporters"/>
    <property type="match status" value="1"/>
</dbReference>
<dbReference type="SUPFAM" id="SSF52540">
    <property type="entry name" value="P-loop containing nucleoside triphosphate hydrolases"/>
    <property type="match status" value="1"/>
</dbReference>
<dbReference type="PROSITE" id="PS50893">
    <property type="entry name" value="ABC_TRANSPORTER_2"/>
    <property type="match status" value="1"/>
</dbReference>
<dbReference type="GO" id="GO:0055085">
    <property type="term" value="P:transmembrane transport"/>
    <property type="evidence" value="ECO:0007669"/>
    <property type="project" value="UniProtKB-ARBA"/>
</dbReference>
<comment type="similarity">
    <text evidence="1">Belongs to the ABC transporter superfamily.</text>
</comment>
<sequence>MTSTGTTESAFPDALLRIRDLRVSYPGKRRRAPHTEILKGVSLDIRPGETLGLVGESGSGKTTIGRAVLGLVPARSGSITFAGERIDTAGPARRRALSRDLQVVFQDPYTSLNPSRTVGDTLSEPLLGHGTTAREARGRVGDLLARVHLPQDAAGRLPREFSGGQRQRVAIARALALRPRLVICDEPVSALDLTTRRTVLELLLEIQEETGVAYLFVTHDLSVVRFMSHRVAVIEGGVLVETGDAGSVTTAPRHPYTRALMLSAPVADVAEQRRRRESAAALGGKAAVTAADGG</sequence>
<evidence type="ECO:0000259" key="5">
    <source>
        <dbReference type="PROSITE" id="PS50893"/>
    </source>
</evidence>
<dbReference type="InterPro" id="IPR027417">
    <property type="entry name" value="P-loop_NTPase"/>
</dbReference>